<dbReference type="SUPFAM" id="SSF53901">
    <property type="entry name" value="Thiolase-like"/>
    <property type="match status" value="2"/>
</dbReference>
<dbReference type="Pfam" id="PF22691">
    <property type="entry name" value="Thiolase_C_1"/>
    <property type="match status" value="1"/>
</dbReference>
<evidence type="ECO:0000313" key="3">
    <source>
        <dbReference type="Proteomes" id="UP000198677"/>
    </source>
</evidence>
<dbReference type="GO" id="GO:0016746">
    <property type="term" value="F:acyltransferase activity"/>
    <property type="evidence" value="ECO:0007669"/>
    <property type="project" value="InterPro"/>
</dbReference>
<gene>
    <name evidence="2" type="ORF">SAMN05444583_103311</name>
</gene>
<dbReference type="OrthoDB" id="9785768at2"/>
<dbReference type="PANTHER" id="PTHR42870">
    <property type="entry name" value="ACETYL-COA C-ACETYLTRANSFERASE"/>
    <property type="match status" value="1"/>
</dbReference>
<dbReference type="InterPro" id="IPR016039">
    <property type="entry name" value="Thiolase-like"/>
</dbReference>
<dbReference type="PANTHER" id="PTHR42870:SF1">
    <property type="entry name" value="NON-SPECIFIC LIPID-TRANSFER PROTEIN-LIKE 2"/>
    <property type="match status" value="1"/>
</dbReference>
<keyword evidence="2" id="KW-0808">Transferase</keyword>
<evidence type="ECO:0000259" key="1">
    <source>
        <dbReference type="Pfam" id="PF22691"/>
    </source>
</evidence>
<evidence type="ECO:0000313" key="2">
    <source>
        <dbReference type="EMBL" id="SEK78551.1"/>
    </source>
</evidence>
<dbReference type="InterPro" id="IPR055140">
    <property type="entry name" value="Thiolase_C_2"/>
</dbReference>
<name>A0A1H7JV07_9NOCA</name>
<organism evidence="2 3">
    <name type="scientific">Rhodococcus maanshanensis</name>
    <dbReference type="NCBI Taxonomy" id="183556"/>
    <lineage>
        <taxon>Bacteria</taxon>
        <taxon>Bacillati</taxon>
        <taxon>Actinomycetota</taxon>
        <taxon>Actinomycetes</taxon>
        <taxon>Mycobacteriales</taxon>
        <taxon>Nocardiaceae</taxon>
        <taxon>Rhodococcus</taxon>
    </lineage>
</organism>
<dbReference type="EMBL" id="FOAW01000003">
    <property type="protein sequence ID" value="SEK78551.1"/>
    <property type="molecule type" value="Genomic_DNA"/>
</dbReference>
<reference evidence="3" key="1">
    <citation type="submission" date="2016-10" db="EMBL/GenBank/DDBJ databases">
        <authorList>
            <person name="Varghese N."/>
            <person name="Submissions S."/>
        </authorList>
    </citation>
    <scope>NUCLEOTIDE SEQUENCE [LARGE SCALE GENOMIC DNA]</scope>
    <source>
        <strain evidence="3">DSM 44675</strain>
    </source>
</reference>
<feature type="domain" description="Thiolase C-terminal" evidence="1">
    <location>
        <begin position="234"/>
        <end position="361"/>
    </location>
</feature>
<accession>A0A1H7JV07</accession>
<dbReference type="AlphaFoldDB" id="A0A1H7JV07"/>
<sequence length="367" mass="36888">MITHGAVVSGIGRVPRGPDPADVRVAALAARGALADAGLTGGAVDGLVTCGLPDVVDVADALGLELAWRTAESDRLGVLAAVSAAVAAVISGLATHVLCVEASEPPSPARAAARRFSGRPSVSGWAQWHAPYGAGTELVTTALAARSYIEAFGLTRVELAQIALTAGRNGGRGIGLREYLDAPMLADPLCAHDCALPAGGATAVLISPGDTAEDLPGPAVTVEAVAAARSASPLWEQRADLTGMAIHDAGERLWEGTELVPENVDVALFEDEFSFLALMWLEALGFCAPGTAGAFVAGGQRISRAGALPLNPHGGQLGLGRSAALELVAEAVSQLRGASSAQLDGPPEVAVVGIGGATAAGCMLLVR</sequence>
<keyword evidence="3" id="KW-1185">Reference proteome</keyword>
<dbReference type="RefSeq" id="WP_083576612.1">
    <property type="nucleotide sequence ID" value="NZ_FOAW01000003.1"/>
</dbReference>
<proteinExistence type="predicted"/>
<dbReference type="Proteomes" id="UP000198677">
    <property type="component" value="Unassembled WGS sequence"/>
</dbReference>
<dbReference type="Gene3D" id="3.40.47.10">
    <property type="match status" value="1"/>
</dbReference>
<protein>
    <submittedName>
        <fullName evidence="2">Acetyl-CoA acetyltransferase</fullName>
    </submittedName>
</protein>